<protein>
    <submittedName>
        <fullName evidence="1">Uncharacterized protein</fullName>
    </submittedName>
</protein>
<proteinExistence type="predicted"/>
<keyword evidence="2" id="KW-1185">Reference proteome</keyword>
<evidence type="ECO:0000313" key="1">
    <source>
        <dbReference type="EMBL" id="CAL8132193.1"/>
    </source>
</evidence>
<gene>
    <name evidence="1" type="ORF">ODALV1_LOCUS24516</name>
</gene>
<dbReference type="EMBL" id="CAXLJM020000092">
    <property type="protein sequence ID" value="CAL8132193.1"/>
    <property type="molecule type" value="Genomic_DNA"/>
</dbReference>
<sequence>MSLLDVGFKPPSYKAIDDFLKMMSSASANSFHPIPARHLVSRYMIADLGFDFDVPAGTTRKFRYLQSKPVSIGLFWYHHVGIVKRQYCSLVIINNTEGYAALLDNNPSTDMIQVVQRFLQAHCSTDVMNDFRIVDMPSFANPILRGSSILAALAVYNYVHEDTLVLSIHGRFPSAYELYQVGFRAFSGSFRRMCDRRIIANLSHEVPEALEAINDRMWERFGHPIIRNDEVPERIEDRELPNEIVWLPEVEAEQEDGDYGYDDGFDSDDTVENEPQVISRLNIRDRNRLVWACSTIELLHYSSSSSSSRSGTVYCRRNFNDKKSNDEIYNGICGGPVAVATGQSAAAFGLVAIRISLAWWLGN</sequence>
<organism evidence="1 2">
    <name type="scientific">Orchesella dallaii</name>
    <dbReference type="NCBI Taxonomy" id="48710"/>
    <lineage>
        <taxon>Eukaryota</taxon>
        <taxon>Metazoa</taxon>
        <taxon>Ecdysozoa</taxon>
        <taxon>Arthropoda</taxon>
        <taxon>Hexapoda</taxon>
        <taxon>Collembola</taxon>
        <taxon>Entomobryomorpha</taxon>
        <taxon>Entomobryoidea</taxon>
        <taxon>Orchesellidae</taxon>
        <taxon>Orchesellinae</taxon>
        <taxon>Orchesella</taxon>
    </lineage>
</organism>
<dbReference type="Proteomes" id="UP001642540">
    <property type="component" value="Unassembled WGS sequence"/>
</dbReference>
<name>A0ABP1RPA9_9HEXA</name>
<reference evidence="1 2" key="1">
    <citation type="submission" date="2024-08" db="EMBL/GenBank/DDBJ databases">
        <authorList>
            <person name="Cucini C."/>
            <person name="Frati F."/>
        </authorList>
    </citation>
    <scope>NUCLEOTIDE SEQUENCE [LARGE SCALE GENOMIC DNA]</scope>
</reference>
<accession>A0ABP1RPA9</accession>
<comment type="caution">
    <text evidence="1">The sequence shown here is derived from an EMBL/GenBank/DDBJ whole genome shotgun (WGS) entry which is preliminary data.</text>
</comment>
<evidence type="ECO:0000313" key="2">
    <source>
        <dbReference type="Proteomes" id="UP001642540"/>
    </source>
</evidence>